<feature type="non-terminal residue" evidence="2">
    <location>
        <position position="158"/>
    </location>
</feature>
<keyword evidence="1" id="KW-0812">Transmembrane</keyword>
<gene>
    <name evidence="2" type="ORF">PMAYCL1PPCAC_17058</name>
</gene>
<feature type="transmembrane region" description="Helical" evidence="1">
    <location>
        <begin position="7"/>
        <end position="27"/>
    </location>
</feature>
<sequence>IIALSIYQLAISAAVGVIGAASEASWISDDDGGFYPQLHLSERGKMWFCGVLIFSVVFILAICCTYAVAYAKLRKQMQSITTGAPPDKAERSLTYIAILTCVVEVVYYAIFAYVFLIAKDVESDSLSFHFVLAIQCNLTSGVHPYLLLVFSDLARKAV</sequence>
<keyword evidence="3" id="KW-1185">Reference proteome</keyword>
<dbReference type="PANTHER" id="PTHR31748:SF1">
    <property type="entry name" value="SERPENTINE RECEPTOR, CLASS V"/>
    <property type="match status" value="1"/>
</dbReference>
<feature type="non-terminal residue" evidence="2">
    <location>
        <position position="1"/>
    </location>
</feature>
<dbReference type="PANTHER" id="PTHR31748">
    <property type="entry name" value="SERPENTINE RECEPTOR, CLASS V"/>
    <property type="match status" value="1"/>
</dbReference>
<dbReference type="EMBL" id="BTRK01000004">
    <property type="protein sequence ID" value="GMR46863.1"/>
    <property type="molecule type" value="Genomic_DNA"/>
</dbReference>
<protein>
    <recommendedName>
        <fullName evidence="4">G protein-coupled receptor</fullName>
    </recommendedName>
</protein>
<feature type="transmembrane region" description="Helical" evidence="1">
    <location>
        <begin position="92"/>
        <end position="116"/>
    </location>
</feature>
<feature type="transmembrane region" description="Helical" evidence="1">
    <location>
        <begin position="47"/>
        <end position="71"/>
    </location>
</feature>
<dbReference type="Gene3D" id="1.20.1070.10">
    <property type="entry name" value="Rhodopsin 7-helix transmembrane proteins"/>
    <property type="match status" value="1"/>
</dbReference>
<organism evidence="2 3">
    <name type="scientific">Pristionchus mayeri</name>
    <dbReference type="NCBI Taxonomy" id="1317129"/>
    <lineage>
        <taxon>Eukaryota</taxon>
        <taxon>Metazoa</taxon>
        <taxon>Ecdysozoa</taxon>
        <taxon>Nematoda</taxon>
        <taxon>Chromadorea</taxon>
        <taxon>Rhabditida</taxon>
        <taxon>Rhabditina</taxon>
        <taxon>Diplogasteromorpha</taxon>
        <taxon>Diplogasteroidea</taxon>
        <taxon>Neodiplogasteridae</taxon>
        <taxon>Pristionchus</taxon>
    </lineage>
</organism>
<accession>A0AAN5CLY5</accession>
<keyword evidence="1" id="KW-1133">Transmembrane helix</keyword>
<feature type="transmembrane region" description="Helical" evidence="1">
    <location>
        <begin position="128"/>
        <end position="150"/>
    </location>
</feature>
<dbReference type="Pfam" id="PF10323">
    <property type="entry name" value="7TM_GPCR_Srv"/>
    <property type="match status" value="1"/>
</dbReference>
<evidence type="ECO:0008006" key="4">
    <source>
        <dbReference type="Google" id="ProtNLM"/>
    </source>
</evidence>
<evidence type="ECO:0000256" key="1">
    <source>
        <dbReference type="SAM" id="Phobius"/>
    </source>
</evidence>
<evidence type="ECO:0000313" key="2">
    <source>
        <dbReference type="EMBL" id="GMR46863.1"/>
    </source>
</evidence>
<comment type="caution">
    <text evidence="2">The sequence shown here is derived from an EMBL/GenBank/DDBJ whole genome shotgun (WGS) entry which is preliminary data.</text>
</comment>
<proteinExistence type="predicted"/>
<keyword evidence="1" id="KW-0472">Membrane</keyword>
<dbReference type="SUPFAM" id="SSF81321">
    <property type="entry name" value="Family A G protein-coupled receptor-like"/>
    <property type="match status" value="1"/>
</dbReference>
<evidence type="ECO:0000313" key="3">
    <source>
        <dbReference type="Proteomes" id="UP001328107"/>
    </source>
</evidence>
<dbReference type="AlphaFoldDB" id="A0AAN5CLY5"/>
<reference evidence="3" key="1">
    <citation type="submission" date="2022-10" db="EMBL/GenBank/DDBJ databases">
        <title>Genome assembly of Pristionchus species.</title>
        <authorList>
            <person name="Yoshida K."/>
            <person name="Sommer R.J."/>
        </authorList>
    </citation>
    <scope>NUCLEOTIDE SEQUENCE [LARGE SCALE GENOMIC DNA]</scope>
    <source>
        <strain evidence="3">RS5460</strain>
    </source>
</reference>
<dbReference type="Proteomes" id="UP001328107">
    <property type="component" value="Unassembled WGS sequence"/>
</dbReference>
<dbReference type="InterPro" id="IPR019426">
    <property type="entry name" value="7TM_GPCR_serpentine_rcpt_Srv"/>
</dbReference>
<name>A0AAN5CLY5_9BILA</name>